<gene>
    <name evidence="2" type="ORF">CLV29_3133</name>
</gene>
<dbReference type="Proteomes" id="UP000295371">
    <property type="component" value="Unassembled WGS sequence"/>
</dbReference>
<feature type="chain" id="PRO_5020795779" description="Dirigent-like protein" evidence="1">
    <location>
        <begin position="31"/>
        <end position="168"/>
    </location>
</feature>
<reference evidence="2 3" key="1">
    <citation type="submission" date="2019-03" db="EMBL/GenBank/DDBJ databases">
        <title>Genomic Encyclopedia of Archaeal and Bacterial Type Strains, Phase II (KMG-II): from individual species to whole genera.</title>
        <authorList>
            <person name="Goeker M."/>
        </authorList>
    </citation>
    <scope>NUCLEOTIDE SEQUENCE [LARGE SCALE GENOMIC DNA]</scope>
    <source>
        <strain evidence="2 3">DSM 24323</strain>
    </source>
</reference>
<evidence type="ECO:0000313" key="3">
    <source>
        <dbReference type="Proteomes" id="UP000295371"/>
    </source>
</evidence>
<dbReference type="AlphaFoldDB" id="A0A4R7J1I1"/>
<name>A0A4R7J1I1_9ACTN</name>
<evidence type="ECO:0008006" key="4">
    <source>
        <dbReference type="Google" id="ProtNLM"/>
    </source>
</evidence>
<keyword evidence="1" id="KW-0732">Signal</keyword>
<protein>
    <recommendedName>
        <fullName evidence="4">Dirigent-like protein</fullName>
    </recommendedName>
</protein>
<dbReference type="Gene3D" id="2.40.480.10">
    <property type="entry name" value="Allene oxide cyclase-like"/>
    <property type="match status" value="1"/>
</dbReference>
<sequence length="168" mass="17891">MRTVPRRLRAATAVVSGIALFALSTTFATAAPSEEPAESNDSSSESSLGSGRVQHLDLSWTRVHAHFNDVAPEGTSSGDTVQFSKKITGRVKGSADYTCTVVQENFLCDGIIHLAKGDIYVSTGPLDDDVEPAAILGGTGSYMGIRGQFTKTNNSDDSQGTYRLRFVQ</sequence>
<dbReference type="EMBL" id="SOAW01000003">
    <property type="protein sequence ID" value="TDT30109.1"/>
    <property type="molecule type" value="Genomic_DNA"/>
</dbReference>
<evidence type="ECO:0000313" key="2">
    <source>
        <dbReference type="EMBL" id="TDT30109.1"/>
    </source>
</evidence>
<dbReference type="InterPro" id="IPR044859">
    <property type="entry name" value="Allene_oxi_cyc_Dirigent"/>
</dbReference>
<comment type="caution">
    <text evidence="2">The sequence shown here is derived from an EMBL/GenBank/DDBJ whole genome shotgun (WGS) entry which is preliminary data.</text>
</comment>
<organism evidence="2 3">
    <name type="scientific">Naumannella halotolerans</name>
    <dbReference type="NCBI Taxonomy" id="993414"/>
    <lineage>
        <taxon>Bacteria</taxon>
        <taxon>Bacillati</taxon>
        <taxon>Actinomycetota</taxon>
        <taxon>Actinomycetes</taxon>
        <taxon>Propionibacteriales</taxon>
        <taxon>Propionibacteriaceae</taxon>
        <taxon>Naumannella</taxon>
    </lineage>
</organism>
<feature type="signal peptide" evidence="1">
    <location>
        <begin position="1"/>
        <end position="30"/>
    </location>
</feature>
<proteinExistence type="predicted"/>
<evidence type="ECO:0000256" key="1">
    <source>
        <dbReference type="SAM" id="SignalP"/>
    </source>
</evidence>
<accession>A0A4R7J1I1</accession>
<keyword evidence="3" id="KW-1185">Reference proteome</keyword>